<evidence type="ECO:0000256" key="4">
    <source>
        <dbReference type="ARBA" id="ARBA00022525"/>
    </source>
</evidence>
<evidence type="ECO:0000256" key="7">
    <source>
        <dbReference type="ARBA" id="ARBA00023295"/>
    </source>
</evidence>
<evidence type="ECO:0000256" key="3">
    <source>
        <dbReference type="ARBA" id="ARBA00007396"/>
    </source>
</evidence>
<dbReference type="GO" id="GO:0045493">
    <property type="term" value="P:xylan catabolic process"/>
    <property type="evidence" value="ECO:0007669"/>
    <property type="project" value="UniProtKB-UniRule"/>
</dbReference>
<keyword evidence="4 8" id="KW-0964">Secreted</keyword>
<name>A0AAE0NND4_9PEZI</name>
<dbReference type="Pfam" id="PF03664">
    <property type="entry name" value="Glyco_hydro_62"/>
    <property type="match status" value="1"/>
</dbReference>
<dbReference type="PANTHER" id="PTHR40631:SF2">
    <property type="entry name" value="ALPHA-L-ARABINOFURANOSIDASE"/>
    <property type="match status" value="1"/>
</dbReference>
<evidence type="ECO:0000256" key="9">
    <source>
        <dbReference type="SAM" id="SignalP"/>
    </source>
</evidence>
<keyword evidence="6 8" id="KW-0378">Hydrolase</keyword>
<gene>
    <name evidence="10" type="ORF">B0T24DRAFT_662957</name>
</gene>
<comment type="function">
    <text evidence="8">Alpha-L-arabinofuranosidase involved in the hydrolysis of xylan, a major structural heterogeneous polysaccharide found in plant biomass representing the second most abundant polysaccharide in the biosphere, after cellulose.</text>
</comment>
<reference evidence="10" key="2">
    <citation type="submission" date="2023-06" db="EMBL/GenBank/DDBJ databases">
        <authorList>
            <consortium name="Lawrence Berkeley National Laboratory"/>
            <person name="Haridas S."/>
            <person name="Hensen N."/>
            <person name="Bonometti L."/>
            <person name="Westerberg I."/>
            <person name="Brannstrom I.O."/>
            <person name="Guillou S."/>
            <person name="Cros-Aarteil S."/>
            <person name="Calhoun S."/>
            <person name="Kuo A."/>
            <person name="Mondo S."/>
            <person name="Pangilinan J."/>
            <person name="Riley R."/>
            <person name="Labutti K."/>
            <person name="Andreopoulos B."/>
            <person name="Lipzen A."/>
            <person name="Chen C."/>
            <person name="Yanf M."/>
            <person name="Daum C."/>
            <person name="Ng V."/>
            <person name="Clum A."/>
            <person name="Steindorff A."/>
            <person name="Ohm R."/>
            <person name="Martin F."/>
            <person name="Silar P."/>
            <person name="Natvig D."/>
            <person name="Lalanne C."/>
            <person name="Gautier V."/>
            <person name="Ament-Velasquez S.L."/>
            <person name="Kruys A."/>
            <person name="Hutchinson M.I."/>
            <person name="Powell A.J."/>
            <person name="Barry K."/>
            <person name="Miller A.N."/>
            <person name="Grigoriev I.V."/>
            <person name="Debuchy R."/>
            <person name="Gladieux P."/>
            <person name="Thoren M.H."/>
            <person name="Johannesson H."/>
        </authorList>
    </citation>
    <scope>NUCLEOTIDE SEQUENCE</scope>
    <source>
        <strain evidence="10">CBS 958.72</strain>
    </source>
</reference>
<dbReference type="InterPro" id="IPR023296">
    <property type="entry name" value="Glyco_hydro_beta-prop_sf"/>
</dbReference>
<dbReference type="InterPro" id="IPR005193">
    <property type="entry name" value="GH62_arabinosidase"/>
</dbReference>
<evidence type="ECO:0000313" key="10">
    <source>
        <dbReference type="EMBL" id="KAK3384701.1"/>
    </source>
</evidence>
<evidence type="ECO:0000256" key="1">
    <source>
        <dbReference type="ARBA" id="ARBA00001462"/>
    </source>
</evidence>
<evidence type="ECO:0000256" key="6">
    <source>
        <dbReference type="ARBA" id="ARBA00022801"/>
    </source>
</evidence>
<dbReference type="GO" id="GO:0046373">
    <property type="term" value="P:L-arabinose metabolic process"/>
    <property type="evidence" value="ECO:0007669"/>
    <property type="project" value="UniProtKB-UniRule"/>
</dbReference>
<proteinExistence type="inferred from homology"/>
<comment type="subcellular location">
    <subcellularLocation>
        <location evidence="2 8">Secreted</location>
    </subcellularLocation>
</comment>
<dbReference type="Proteomes" id="UP001287356">
    <property type="component" value="Unassembled WGS sequence"/>
</dbReference>
<comment type="similarity">
    <text evidence="3 8">Belongs to the glycosyl hydrolase 62 family.</text>
</comment>
<evidence type="ECO:0000256" key="2">
    <source>
        <dbReference type="ARBA" id="ARBA00004613"/>
    </source>
</evidence>
<keyword evidence="11" id="KW-1185">Reference proteome</keyword>
<feature type="signal peptide" evidence="9">
    <location>
        <begin position="1"/>
        <end position="16"/>
    </location>
</feature>
<reference evidence="10" key="1">
    <citation type="journal article" date="2023" name="Mol. Phylogenet. Evol.">
        <title>Genome-scale phylogeny and comparative genomics of the fungal order Sordariales.</title>
        <authorList>
            <person name="Hensen N."/>
            <person name="Bonometti L."/>
            <person name="Westerberg I."/>
            <person name="Brannstrom I.O."/>
            <person name="Guillou S."/>
            <person name="Cros-Aarteil S."/>
            <person name="Calhoun S."/>
            <person name="Haridas S."/>
            <person name="Kuo A."/>
            <person name="Mondo S."/>
            <person name="Pangilinan J."/>
            <person name="Riley R."/>
            <person name="LaButti K."/>
            <person name="Andreopoulos B."/>
            <person name="Lipzen A."/>
            <person name="Chen C."/>
            <person name="Yan M."/>
            <person name="Daum C."/>
            <person name="Ng V."/>
            <person name="Clum A."/>
            <person name="Steindorff A."/>
            <person name="Ohm R.A."/>
            <person name="Martin F."/>
            <person name="Silar P."/>
            <person name="Natvig D.O."/>
            <person name="Lalanne C."/>
            <person name="Gautier V."/>
            <person name="Ament-Velasquez S.L."/>
            <person name="Kruys A."/>
            <person name="Hutchinson M.I."/>
            <person name="Powell A.J."/>
            <person name="Barry K."/>
            <person name="Miller A.N."/>
            <person name="Grigoriev I.V."/>
            <person name="Debuchy R."/>
            <person name="Gladieux P."/>
            <person name="Hiltunen Thoren M."/>
            <person name="Johannesson H."/>
        </authorList>
    </citation>
    <scope>NUCLEOTIDE SEQUENCE</scope>
    <source>
        <strain evidence="10">CBS 958.72</strain>
    </source>
</reference>
<dbReference type="Gene3D" id="2.115.10.20">
    <property type="entry name" value="Glycosyl hydrolase domain, family 43"/>
    <property type="match status" value="1"/>
</dbReference>
<dbReference type="GO" id="GO:0005576">
    <property type="term" value="C:extracellular region"/>
    <property type="evidence" value="ECO:0007669"/>
    <property type="project" value="UniProtKB-SubCell"/>
</dbReference>
<accession>A0AAE0NND4</accession>
<dbReference type="EMBL" id="JAULSN010000001">
    <property type="protein sequence ID" value="KAK3384701.1"/>
    <property type="molecule type" value="Genomic_DNA"/>
</dbReference>
<keyword evidence="7 8" id="KW-0326">Glycosidase</keyword>
<comment type="caution">
    <text evidence="10">The sequence shown here is derived from an EMBL/GenBank/DDBJ whole genome shotgun (WGS) entry which is preliminary data.</text>
</comment>
<keyword evidence="5 8" id="KW-0732">Signal</keyword>
<evidence type="ECO:0000313" key="11">
    <source>
        <dbReference type="Proteomes" id="UP001287356"/>
    </source>
</evidence>
<dbReference type="SUPFAM" id="SSF75005">
    <property type="entry name" value="Arabinanase/levansucrase/invertase"/>
    <property type="match status" value="1"/>
</dbReference>
<dbReference type="EC" id="3.2.1.55" evidence="8"/>
<organism evidence="10 11">
    <name type="scientific">Lasiosphaeria ovina</name>
    <dbReference type="NCBI Taxonomy" id="92902"/>
    <lineage>
        <taxon>Eukaryota</taxon>
        <taxon>Fungi</taxon>
        <taxon>Dikarya</taxon>
        <taxon>Ascomycota</taxon>
        <taxon>Pezizomycotina</taxon>
        <taxon>Sordariomycetes</taxon>
        <taxon>Sordariomycetidae</taxon>
        <taxon>Sordariales</taxon>
        <taxon>Lasiosphaeriaceae</taxon>
        <taxon>Lasiosphaeria</taxon>
    </lineage>
</organism>
<sequence>MLPFLALATVLCAAAASKLPLGGHVSYTRQAAALTSSFKWTSTGPLIGPKSDSRKLAGIKDPSIVEINGTYHVFASTAQASGYNLVYLNFTDFHNADAATFYYLDQSPIGTGYRAAPQVFYFAPQKLWYLVYQTGNAAYSTNKDIANPAGWTAPKTFYPSQPSIITQNIGSGYWVDMWVICDAANCHLFSSDDNGHLYRSQTTLANFPSGFTSASTVIALSDKNKNNVFEASCVYTLPGDKPSYLLLVEAIGSSGTRYFRSWTAASIAGPWTGLADSEASPFAGASNVAFSGTPWTESISHGEMVRSLTDQTMTIDPCHLRFLYQGMNPSASGTYNALPWRLGLMIQTNSAC</sequence>
<feature type="chain" id="PRO_5041988814" description="Alpha-L-arabinofuranosidase" evidence="9">
    <location>
        <begin position="17"/>
        <end position="352"/>
    </location>
</feature>
<evidence type="ECO:0000256" key="5">
    <source>
        <dbReference type="ARBA" id="ARBA00022729"/>
    </source>
</evidence>
<dbReference type="AlphaFoldDB" id="A0AAE0NND4"/>
<evidence type="ECO:0000256" key="8">
    <source>
        <dbReference type="RuleBase" id="RU368117"/>
    </source>
</evidence>
<dbReference type="CDD" id="cd08987">
    <property type="entry name" value="GH62"/>
    <property type="match status" value="1"/>
</dbReference>
<dbReference type="GO" id="GO:0046556">
    <property type="term" value="F:alpha-L-arabinofuranosidase activity"/>
    <property type="evidence" value="ECO:0007669"/>
    <property type="project" value="UniProtKB-UniRule"/>
</dbReference>
<protein>
    <recommendedName>
        <fullName evidence="8">Alpha-L-arabinofuranosidase</fullName>
        <ecNumber evidence="8">3.2.1.55</ecNumber>
    </recommendedName>
</protein>
<comment type="catalytic activity">
    <reaction evidence="1 8">
        <text>Hydrolysis of terminal non-reducing alpha-L-arabinofuranoside residues in alpha-L-arabinosides.</text>
        <dbReference type="EC" id="3.2.1.55"/>
    </reaction>
</comment>
<dbReference type="PANTHER" id="PTHR40631">
    <property type="entry name" value="ALPHA-L-ARABINOFURANOSIDASE AXHA-2-RELATED"/>
    <property type="match status" value="1"/>
</dbReference>